<accession>A0A5M3WCE8</accession>
<dbReference type="PIRSF" id="PIRSF007580">
    <property type="entry name" value="UCP07580"/>
    <property type="match status" value="1"/>
</dbReference>
<keyword evidence="1" id="KW-0378">Hydrolase</keyword>
<keyword evidence="2" id="KW-1185">Reference proteome</keyword>
<dbReference type="Pfam" id="PF10118">
    <property type="entry name" value="Metal_hydrol"/>
    <property type="match status" value="1"/>
</dbReference>
<dbReference type="EMBL" id="BLAD01000077">
    <property type="protein sequence ID" value="GES04128.1"/>
    <property type="molecule type" value="Genomic_DNA"/>
</dbReference>
<dbReference type="PANTHER" id="PTHR39456:SF1">
    <property type="entry name" value="METAL-DEPENDENT HYDROLASE"/>
    <property type="match status" value="1"/>
</dbReference>
<dbReference type="InterPro" id="IPR016516">
    <property type="entry name" value="UCP07580"/>
</dbReference>
<dbReference type="AlphaFoldDB" id="A0A5M3WCE8"/>
<sequence>MDTETRITPRRVRFSWEQTPLHWVPGDPFSTHLINVLHMLLPAGERWFVHVFKQTLPLITDQVLYDQVKGFMGQEGTHAVAHQRVLEHMRDQGLDPSAYVEDVEWLFERLLGDHTLPPSAARFWLTERVAIVAAIEHFTAVLGQWVLDARPLDEAGADAVMMDLLRWHGAEEVEHRNVAYDLFIHLDGSYVRRARAMALVAPALFYLLRKGVTFLLANDPVVGGPGVRGRWTHFYVRARQGRVPTLRSLVLAMPRYLRPGFHPRHEGDIRQALDYIAVSAAHREFRESQWG</sequence>
<gene>
    <name evidence="1" type="ORF">Acor_61950</name>
</gene>
<evidence type="ECO:0000313" key="1">
    <source>
        <dbReference type="EMBL" id="GES04128.1"/>
    </source>
</evidence>
<proteinExistence type="predicted"/>
<name>A0A5M3WCE8_9ACTN</name>
<organism evidence="1 2">
    <name type="scientific">Acrocarpospora corrugata</name>
    <dbReference type="NCBI Taxonomy" id="35763"/>
    <lineage>
        <taxon>Bacteria</taxon>
        <taxon>Bacillati</taxon>
        <taxon>Actinomycetota</taxon>
        <taxon>Actinomycetes</taxon>
        <taxon>Streptosporangiales</taxon>
        <taxon>Streptosporangiaceae</taxon>
        <taxon>Acrocarpospora</taxon>
    </lineage>
</organism>
<dbReference type="OrthoDB" id="4760165at2"/>
<evidence type="ECO:0000313" key="2">
    <source>
        <dbReference type="Proteomes" id="UP000334990"/>
    </source>
</evidence>
<dbReference type="Proteomes" id="UP000334990">
    <property type="component" value="Unassembled WGS sequence"/>
</dbReference>
<dbReference type="GO" id="GO:0016787">
    <property type="term" value="F:hydrolase activity"/>
    <property type="evidence" value="ECO:0007669"/>
    <property type="project" value="UniProtKB-KW"/>
</dbReference>
<reference evidence="1 2" key="1">
    <citation type="submission" date="2019-10" db="EMBL/GenBank/DDBJ databases">
        <title>Whole genome shotgun sequence of Acrocarpospora corrugata NBRC 13972.</title>
        <authorList>
            <person name="Ichikawa N."/>
            <person name="Kimura A."/>
            <person name="Kitahashi Y."/>
            <person name="Komaki H."/>
            <person name="Oguchi A."/>
        </authorList>
    </citation>
    <scope>NUCLEOTIDE SEQUENCE [LARGE SCALE GENOMIC DNA]</scope>
    <source>
        <strain evidence="1 2">NBRC 13972</strain>
    </source>
</reference>
<comment type="caution">
    <text evidence="1">The sequence shown here is derived from an EMBL/GenBank/DDBJ whole genome shotgun (WGS) entry which is preliminary data.</text>
</comment>
<dbReference type="PANTHER" id="PTHR39456">
    <property type="entry name" value="METAL-DEPENDENT HYDROLASE"/>
    <property type="match status" value="1"/>
</dbReference>
<protein>
    <submittedName>
        <fullName evidence="1">Metal-dependent hydrolase</fullName>
    </submittedName>
</protein>
<dbReference type="RefSeq" id="WP_155340244.1">
    <property type="nucleotide sequence ID" value="NZ_BAAABN010000025.1"/>
</dbReference>